<dbReference type="FunFam" id="3.30.200.20:FF:000268">
    <property type="entry name" value="probable receptor-like serine/threonine-protein kinase At5g57670"/>
    <property type="match status" value="1"/>
</dbReference>
<keyword evidence="3 7" id="KW-0418">Kinase</keyword>
<proteinExistence type="predicted"/>
<evidence type="ECO:0000256" key="3">
    <source>
        <dbReference type="ARBA" id="ARBA00022777"/>
    </source>
</evidence>
<evidence type="ECO:0000313" key="8">
    <source>
        <dbReference type="Proteomes" id="UP000325081"/>
    </source>
</evidence>
<dbReference type="SUPFAM" id="SSF52402">
    <property type="entry name" value="Adenine nucleotide alpha hydrolases-like"/>
    <property type="match status" value="1"/>
</dbReference>
<name>A0A5A7P582_STRAF</name>
<dbReference type="Proteomes" id="UP000325081">
    <property type="component" value="Unassembled WGS sequence"/>
</dbReference>
<dbReference type="EMBL" id="BKCP01002113">
    <property type="protein sequence ID" value="GER27734.1"/>
    <property type="molecule type" value="Genomic_DNA"/>
</dbReference>
<feature type="domain" description="Protein kinase" evidence="6">
    <location>
        <begin position="358"/>
        <end position="634"/>
    </location>
</feature>
<feature type="binding site" evidence="5">
    <location>
        <position position="386"/>
    </location>
    <ligand>
        <name>ATP</name>
        <dbReference type="ChEBI" id="CHEBI:30616"/>
    </ligand>
</feature>
<dbReference type="PROSITE" id="PS50011">
    <property type="entry name" value="PROTEIN_KINASE_DOM"/>
    <property type="match status" value="1"/>
</dbReference>
<dbReference type="GO" id="GO:0004672">
    <property type="term" value="F:protein kinase activity"/>
    <property type="evidence" value="ECO:0007669"/>
    <property type="project" value="InterPro"/>
</dbReference>
<keyword evidence="4 5" id="KW-0067">ATP-binding</keyword>
<dbReference type="InterPro" id="IPR000719">
    <property type="entry name" value="Prot_kinase_dom"/>
</dbReference>
<dbReference type="InterPro" id="IPR011009">
    <property type="entry name" value="Kinase-like_dom_sf"/>
</dbReference>
<evidence type="ECO:0000256" key="2">
    <source>
        <dbReference type="ARBA" id="ARBA00022741"/>
    </source>
</evidence>
<accession>A0A5A7P582</accession>
<evidence type="ECO:0000256" key="1">
    <source>
        <dbReference type="ARBA" id="ARBA00022679"/>
    </source>
</evidence>
<dbReference type="InterPro" id="IPR046958">
    <property type="entry name" value="RBK1/2/STUNTED"/>
</dbReference>
<dbReference type="FunFam" id="1.10.510.10:FF:000284">
    <property type="entry name" value="Putative receptor-like serine/threonine-protein kinase"/>
    <property type="match status" value="1"/>
</dbReference>
<evidence type="ECO:0000256" key="5">
    <source>
        <dbReference type="PROSITE-ProRule" id="PRU10141"/>
    </source>
</evidence>
<dbReference type="PROSITE" id="PS00108">
    <property type="entry name" value="PROTEIN_KINASE_ST"/>
    <property type="match status" value="1"/>
</dbReference>
<dbReference type="GO" id="GO:0005524">
    <property type="term" value="F:ATP binding"/>
    <property type="evidence" value="ECO:0007669"/>
    <property type="project" value="UniProtKB-UniRule"/>
</dbReference>
<dbReference type="InterPro" id="IPR014729">
    <property type="entry name" value="Rossmann-like_a/b/a_fold"/>
</dbReference>
<reference evidence="8" key="1">
    <citation type="journal article" date="2019" name="Curr. Biol.">
        <title>Genome Sequence of Striga asiatica Provides Insight into the Evolution of Plant Parasitism.</title>
        <authorList>
            <person name="Yoshida S."/>
            <person name="Kim S."/>
            <person name="Wafula E.K."/>
            <person name="Tanskanen J."/>
            <person name="Kim Y.M."/>
            <person name="Honaas L."/>
            <person name="Yang Z."/>
            <person name="Spallek T."/>
            <person name="Conn C.E."/>
            <person name="Ichihashi Y."/>
            <person name="Cheong K."/>
            <person name="Cui S."/>
            <person name="Der J.P."/>
            <person name="Gundlach H."/>
            <person name="Jiao Y."/>
            <person name="Hori C."/>
            <person name="Ishida J.K."/>
            <person name="Kasahara H."/>
            <person name="Kiba T."/>
            <person name="Kim M.S."/>
            <person name="Koo N."/>
            <person name="Laohavisit A."/>
            <person name="Lee Y.H."/>
            <person name="Lumba S."/>
            <person name="McCourt P."/>
            <person name="Mortimer J.C."/>
            <person name="Mutuku J.M."/>
            <person name="Nomura T."/>
            <person name="Sasaki-Sekimoto Y."/>
            <person name="Seto Y."/>
            <person name="Wang Y."/>
            <person name="Wakatake T."/>
            <person name="Sakakibara H."/>
            <person name="Demura T."/>
            <person name="Yamaguchi S."/>
            <person name="Yoneyama K."/>
            <person name="Manabe R.I."/>
            <person name="Nelson D.C."/>
            <person name="Schulman A.H."/>
            <person name="Timko M.P."/>
            <person name="dePamphilis C.W."/>
            <person name="Choi D."/>
            <person name="Shirasu K."/>
        </authorList>
    </citation>
    <scope>NUCLEOTIDE SEQUENCE [LARGE SCALE GENOMIC DNA]</scope>
    <source>
        <strain evidence="8">cv. UVA1</strain>
    </source>
</reference>
<keyword evidence="8" id="KW-1185">Reference proteome</keyword>
<keyword evidence="1" id="KW-0808">Transferase</keyword>
<dbReference type="OrthoDB" id="654677at2759"/>
<organism evidence="7 8">
    <name type="scientific">Striga asiatica</name>
    <name type="common">Asiatic witchweed</name>
    <name type="synonym">Buchnera asiatica</name>
    <dbReference type="NCBI Taxonomy" id="4170"/>
    <lineage>
        <taxon>Eukaryota</taxon>
        <taxon>Viridiplantae</taxon>
        <taxon>Streptophyta</taxon>
        <taxon>Embryophyta</taxon>
        <taxon>Tracheophyta</taxon>
        <taxon>Spermatophyta</taxon>
        <taxon>Magnoliopsida</taxon>
        <taxon>eudicotyledons</taxon>
        <taxon>Gunneridae</taxon>
        <taxon>Pentapetalae</taxon>
        <taxon>asterids</taxon>
        <taxon>lamiids</taxon>
        <taxon>Lamiales</taxon>
        <taxon>Orobanchaceae</taxon>
        <taxon>Buchnereae</taxon>
        <taxon>Striga</taxon>
    </lineage>
</organism>
<evidence type="ECO:0000256" key="4">
    <source>
        <dbReference type="ARBA" id="ARBA00022840"/>
    </source>
</evidence>
<dbReference type="Gene3D" id="1.10.510.10">
    <property type="entry name" value="Transferase(Phosphotransferase) domain 1"/>
    <property type="match status" value="1"/>
</dbReference>
<keyword evidence="2 5" id="KW-0547">Nucleotide-binding</keyword>
<dbReference type="PANTHER" id="PTHR47987:SF5">
    <property type="entry name" value="PROTEIN KINASE DOMAIN-CONTAINING PROTEIN"/>
    <property type="match status" value="1"/>
</dbReference>
<dbReference type="AlphaFoldDB" id="A0A5A7P582"/>
<sequence>MTHVCAKMRRTAGVSEVAECDGGETTMAACSVGDGRGSLVVVGVRLDARSRELLTWALVKVAQSGDRVVALHILDPNMGKSSLLSLVKNFDSLLAAYEGFCSLKQVDLKLKVCKGTSARQILVREAKSCGAQSLILGTSNAHHKIRSRIAVAKYCASNLDKNISVLCVDNGKIVFRRETNASYEPYSRSHGESDSLLKWRKTFGRSPLSLPPLRVLSLPSNKDENNYVALVPFKKQLLPESKSRWASLRRVLSPSRGTPETSCTKKSFLMTWKLKLPGQQSFAAIYPDQKQITAPNEDKALLSLDSEKGAIVPYSAQRDSMPCVNKIFAEELKALAEKYSTTCKRFSYQELSLATDNFKPENLIGKGGSSQVYRGCLLGGKKLAVKILKPSEDVLEHFVSEIEIITSLQHKNILSLVGFCFEENKLLLVYDLLSRGSLEDSLNGAKKSNQFGLEERYKVALGVAEALDYLHSLPEPVIHRDVKSSNILLSDDYEPQLSDFGLATRVSSCSHHVDTSDVAGTFGYLAPEYLMHGKLNEKLDVYAFGVVLLELLSGRKPICSGSPKGQESLVMWAKHILEDGEISELRDPKLVNPCKDEQFEIMALAAALCIRYASQSRPDISLVLKILQRDREAVNWARQEIGGSDDFNGVHDEESTTKVQYFLNLALLDLEDDSASVSSTEQNISVEDYLRGRWSNSSCFN</sequence>
<gene>
    <name evidence="7" type="ORF">STAS_03465</name>
</gene>
<dbReference type="Gene3D" id="3.40.50.620">
    <property type="entry name" value="HUPs"/>
    <property type="match status" value="1"/>
</dbReference>
<dbReference type="Gene3D" id="3.30.200.20">
    <property type="entry name" value="Phosphorylase Kinase, domain 1"/>
    <property type="match status" value="1"/>
</dbReference>
<dbReference type="InterPro" id="IPR017441">
    <property type="entry name" value="Protein_kinase_ATP_BS"/>
</dbReference>
<dbReference type="SUPFAM" id="SSF56112">
    <property type="entry name" value="Protein kinase-like (PK-like)"/>
    <property type="match status" value="1"/>
</dbReference>
<protein>
    <submittedName>
        <fullName evidence="7">Kinase family protein</fullName>
    </submittedName>
</protein>
<dbReference type="FunFam" id="3.40.50.620:FF:000177">
    <property type="entry name" value="probable receptor-like serine/threonine-protein kinase At5g57670"/>
    <property type="match status" value="1"/>
</dbReference>
<comment type="caution">
    <text evidence="7">The sequence shown here is derived from an EMBL/GenBank/DDBJ whole genome shotgun (WGS) entry which is preliminary data.</text>
</comment>
<evidence type="ECO:0000259" key="6">
    <source>
        <dbReference type="PROSITE" id="PS50011"/>
    </source>
</evidence>
<evidence type="ECO:0000313" key="7">
    <source>
        <dbReference type="EMBL" id="GER27734.1"/>
    </source>
</evidence>
<dbReference type="PANTHER" id="PTHR47987">
    <property type="entry name" value="OS08G0249100 PROTEIN"/>
    <property type="match status" value="1"/>
</dbReference>
<dbReference type="Pfam" id="PF00069">
    <property type="entry name" value="Pkinase"/>
    <property type="match status" value="1"/>
</dbReference>
<dbReference type="PROSITE" id="PS00107">
    <property type="entry name" value="PROTEIN_KINASE_ATP"/>
    <property type="match status" value="1"/>
</dbReference>
<dbReference type="InterPro" id="IPR008271">
    <property type="entry name" value="Ser/Thr_kinase_AS"/>
</dbReference>
<dbReference type="CDD" id="cd00293">
    <property type="entry name" value="USP-like"/>
    <property type="match status" value="1"/>
</dbReference>
<dbReference type="SMART" id="SM00220">
    <property type="entry name" value="S_TKc"/>
    <property type="match status" value="1"/>
</dbReference>